<dbReference type="PANTHER" id="PTHR43300:SF7">
    <property type="entry name" value="UDP-N-ACETYLBACILLOSAMINE N-ACETYLTRANSFERASE"/>
    <property type="match status" value="1"/>
</dbReference>
<dbReference type="NCBIfam" id="TIGR03570">
    <property type="entry name" value="NeuD_NnaD"/>
    <property type="match status" value="1"/>
</dbReference>
<dbReference type="PROSITE" id="PS00101">
    <property type="entry name" value="HEXAPEP_TRANSFERASES"/>
    <property type="match status" value="1"/>
</dbReference>
<evidence type="ECO:0000313" key="8">
    <source>
        <dbReference type="EMBL" id="EMY76249.1"/>
    </source>
</evidence>
<dbReference type="EMBL" id="AOHC02000052">
    <property type="protein sequence ID" value="EMY76249.1"/>
    <property type="molecule type" value="Genomic_DNA"/>
</dbReference>
<organism evidence="8 9">
    <name type="scientific">Leptospira weilii serovar Ranarum str. ICFT</name>
    <dbReference type="NCBI Taxonomy" id="1218598"/>
    <lineage>
        <taxon>Bacteria</taxon>
        <taxon>Pseudomonadati</taxon>
        <taxon>Spirochaetota</taxon>
        <taxon>Spirochaetia</taxon>
        <taxon>Leptospirales</taxon>
        <taxon>Leptospiraceae</taxon>
        <taxon>Leptospira</taxon>
    </lineage>
</organism>
<feature type="active site" description="Proton acceptor" evidence="5">
    <location>
        <position position="141"/>
    </location>
</feature>
<keyword evidence="9" id="KW-1185">Reference proteome</keyword>
<dbReference type="InterPro" id="IPR041561">
    <property type="entry name" value="PglD_N"/>
</dbReference>
<dbReference type="STRING" id="1218598.LEP1GSC060_1563"/>
<dbReference type="Proteomes" id="UP000012313">
    <property type="component" value="Unassembled WGS sequence"/>
</dbReference>
<dbReference type="CDD" id="cd03360">
    <property type="entry name" value="LbH_AT_putative"/>
    <property type="match status" value="1"/>
</dbReference>
<evidence type="ECO:0000256" key="2">
    <source>
        <dbReference type="ARBA" id="ARBA00022679"/>
    </source>
</evidence>
<comment type="similarity">
    <text evidence="1">Belongs to the transferase hexapeptide repeat family.</text>
</comment>
<feature type="binding site" evidence="6">
    <location>
        <position position="150"/>
    </location>
    <ligand>
        <name>acetyl-CoA</name>
        <dbReference type="ChEBI" id="CHEBI:57288"/>
    </ligand>
</feature>
<gene>
    <name evidence="8" type="ORF">LEP1GSC060_1563</name>
</gene>
<accession>N1WGI7</accession>
<dbReference type="Gene3D" id="3.40.50.20">
    <property type="match status" value="1"/>
</dbReference>
<evidence type="ECO:0000256" key="5">
    <source>
        <dbReference type="PIRSR" id="PIRSR620019-1"/>
    </source>
</evidence>
<dbReference type="Pfam" id="PF17836">
    <property type="entry name" value="PglD_N"/>
    <property type="match status" value="1"/>
</dbReference>
<sequence length="206" mass="22334">MNKKDIILIGAGGHSKACIDVVELEDKFRIIGLIGTLEENGKSIFGYEILGDDSRLSKIRKIVENAMIVVGQIRTSKIRKEIYNTLKSLDYNLPVIQSPLAYLSKHASIGEGTILMHHSIVNSGVKIGVNSIINTKALVEHDCKVGDHCHVATASVLNGGVELGDESFVGSGSIIREGIHIGKECFIGMNSKVLKNLSNNETLIKQ</sequence>
<evidence type="ECO:0000256" key="6">
    <source>
        <dbReference type="PIRSR" id="PIRSR620019-2"/>
    </source>
</evidence>
<evidence type="ECO:0000256" key="3">
    <source>
        <dbReference type="ARBA" id="ARBA00022737"/>
    </source>
</evidence>
<dbReference type="InterPro" id="IPR020019">
    <property type="entry name" value="AcTrfase_PglD-like"/>
</dbReference>
<dbReference type="InterPro" id="IPR018357">
    <property type="entry name" value="Hexapep_transf_CS"/>
</dbReference>
<feature type="domain" description="PglD N-terminal" evidence="7">
    <location>
        <begin position="5"/>
        <end position="86"/>
    </location>
</feature>
<dbReference type="InterPro" id="IPR050179">
    <property type="entry name" value="Trans_hexapeptide_repeat"/>
</dbReference>
<name>N1WGI7_9LEPT</name>
<protein>
    <submittedName>
        <fullName evidence="8">Sugar O-acyltransferase, sialic acid O-acetyltransferase NeuD family</fullName>
    </submittedName>
</protein>
<evidence type="ECO:0000259" key="7">
    <source>
        <dbReference type="Pfam" id="PF17836"/>
    </source>
</evidence>
<dbReference type="OrthoDB" id="9794407at2"/>
<dbReference type="SUPFAM" id="SSF51161">
    <property type="entry name" value="Trimeric LpxA-like enzymes"/>
    <property type="match status" value="1"/>
</dbReference>
<comment type="caution">
    <text evidence="8">The sequence shown here is derived from an EMBL/GenBank/DDBJ whole genome shotgun (WGS) entry which is preliminary data.</text>
</comment>
<dbReference type="RefSeq" id="WP_003009589.1">
    <property type="nucleotide sequence ID" value="NZ_AOHC02000052.1"/>
</dbReference>
<dbReference type="AlphaFoldDB" id="N1WGI7"/>
<keyword evidence="3" id="KW-0677">Repeat</keyword>
<proteinExistence type="inferred from homology"/>
<dbReference type="InterPro" id="IPR011004">
    <property type="entry name" value="Trimer_LpxA-like_sf"/>
</dbReference>
<keyword evidence="4" id="KW-0012">Acyltransferase</keyword>
<dbReference type="Gene3D" id="2.160.10.10">
    <property type="entry name" value="Hexapeptide repeat proteins"/>
    <property type="match status" value="1"/>
</dbReference>
<dbReference type="PANTHER" id="PTHR43300">
    <property type="entry name" value="ACETYLTRANSFERASE"/>
    <property type="match status" value="1"/>
</dbReference>
<evidence type="ECO:0000256" key="4">
    <source>
        <dbReference type="ARBA" id="ARBA00023315"/>
    </source>
</evidence>
<dbReference type="InterPro" id="IPR001451">
    <property type="entry name" value="Hexapep"/>
</dbReference>
<feature type="site" description="Increases basicity of active site His" evidence="5">
    <location>
        <position position="142"/>
    </location>
</feature>
<keyword evidence="2" id="KW-0808">Transferase</keyword>
<dbReference type="Pfam" id="PF14602">
    <property type="entry name" value="Hexapep_2"/>
    <property type="match status" value="1"/>
</dbReference>
<reference evidence="8" key="1">
    <citation type="submission" date="2013-03" db="EMBL/GenBank/DDBJ databases">
        <authorList>
            <person name="Harkins D.M."/>
            <person name="Durkin A.S."/>
            <person name="Brinkac L.M."/>
            <person name="Haft D.H."/>
            <person name="Selengut J.D."/>
            <person name="Sanka R."/>
            <person name="DePew J."/>
            <person name="Purushe J."/>
            <person name="Hartskeerl R.A."/>
            <person name="Ahmed A."/>
            <person name="van der Linden H."/>
            <person name="Goris M.G.A."/>
            <person name="Vinetz J.M."/>
            <person name="Sutton G.G."/>
            <person name="Nierman W.C."/>
            <person name="Fouts D.E."/>
        </authorList>
    </citation>
    <scope>NUCLEOTIDE SEQUENCE [LARGE SCALE GENOMIC DNA]</scope>
    <source>
        <strain evidence="8">ICFT</strain>
    </source>
</reference>
<evidence type="ECO:0000313" key="9">
    <source>
        <dbReference type="Proteomes" id="UP000012313"/>
    </source>
</evidence>
<dbReference type="GO" id="GO:0016746">
    <property type="term" value="F:acyltransferase activity"/>
    <property type="evidence" value="ECO:0007669"/>
    <property type="project" value="UniProtKB-KW"/>
</dbReference>
<evidence type="ECO:0000256" key="1">
    <source>
        <dbReference type="ARBA" id="ARBA00007274"/>
    </source>
</evidence>